<evidence type="ECO:0008006" key="3">
    <source>
        <dbReference type="Google" id="ProtNLM"/>
    </source>
</evidence>
<dbReference type="Proteomes" id="UP000001916">
    <property type="component" value="Chromosome"/>
</dbReference>
<dbReference type="STRING" id="526227.Mesil_0912"/>
<dbReference type="HOGENOM" id="CLU_920725_0_0_0"/>
<reference evidence="1 2" key="1">
    <citation type="journal article" date="2010" name="Stand. Genomic Sci.">
        <title>Complete genome sequence of Meiothermus silvanus type strain (VI-R2).</title>
        <authorList>
            <person name="Sikorski J."/>
            <person name="Tindall B.J."/>
            <person name="Lowry S."/>
            <person name="Lucas S."/>
            <person name="Nolan M."/>
            <person name="Copeland A."/>
            <person name="Glavina Del Rio T."/>
            <person name="Tice H."/>
            <person name="Cheng J.F."/>
            <person name="Han C."/>
            <person name="Pitluck S."/>
            <person name="Liolios K."/>
            <person name="Ivanova N."/>
            <person name="Mavromatis K."/>
            <person name="Mikhailova N."/>
            <person name="Pati A."/>
            <person name="Goodwin L."/>
            <person name="Chen A."/>
            <person name="Palaniappan K."/>
            <person name="Land M."/>
            <person name="Hauser L."/>
            <person name="Chang Y.J."/>
            <person name="Jeffries C.D."/>
            <person name="Rohde M."/>
            <person name="Goker M."/>
            <person name="Woyke T."/>
            <person name="Bristow J."/>
            <person name="Eisen J.A."/>
            <person name="Markowitz V."/>
            <person name="Hugenholtz P."/>
            <person name="Kyrpides N.C."/>
            <person name="Klenk H.P."/>
            <person name="Lapidus A."/>
        </authorList>
    </citation>
    <scope>NUCLEOTIDE SEQUENCE [LARGE SCALE GENOMIC DNA]</scope>
    <source>
        <strain evidence="2">ATCC 700542 / DSM 9946 / VI-R2</strain>
    </source>
</reference>
<accession>D7BC28</accession>
<protein>
    <recommendedName>
        <fullName evidence="3">ATP-grasp domain-containing protein</fullName>
    </recommendedName>
</protein>
<dbReference type="KEGG" id="msv:Mesil_0912"/>
<dbReference type="AlphaFoldDB" id="D7BC28"/>
<gene>
    <name evidence="1" type="ordered locus">Mesil_0912</name>
</gene>
<proteinExistence type="predicted"/>
<name>D7BC28_ALLS1</name>
<sequence>MYLLIGTPFDACIERVHRRLQATGEEVLVTPEPLAGEAQVCWDLTTAYSLSHLRLGQRSLSQGDLRGVLVRGSGIPLQTTDWDPKDYAYMQAEAQSALLAWLKSLPCPVVNPARAETFYRERTLPEQRVWLARAGFPTAPILVTNSPAEARGFARRWGGNLSYVPLTSTTRYPIDTPAQWAELERLMTHFPLALMEPEGPSFYLSLAADRLLWSEGPDSRVEPTPKQKERLGDATRRLAGLLGVQMLQVEIQLSDGHPPGYRRENTPRAFGFSLYPEFALYGEAEQEELAQGVVAALQGVRA</sequence>
<organism evidence="1 2">
    <name type="scientific">Allomeiothermus silvanus (strain ATCC 700542 / DSM 9946 / NBRC 106475 / NCIMB 13440 / VI-R2)</name>
    <name type="common">Thermus silvanus</name>
    <dbReference type="NCBI Taxonomy" id="526227"/>
    <lineage>
        <taxon>Bacteria</taxon>
        <taxon>Thermotogati</taxon>
        <taxon>Deinococcota</taxon>
        <taxon>Deinococci</taxon>
        <taxon>Thermales</taxon>
        <taxon>Thermaceae</taxon>
        <taxon>Allomeiothermus</taxon>
    </lineage>
</organism>
<dbReference type="OrthoDB" id="27019at2"/>
<dbReference type="RefSeq" id="WP_013157408.1">
    <property type="nucleotide sequence ID" value="NC_014212.1"/>
</dbReference>
<keyword evidence="2" id="KW-1185">Reference proteome</keyword>
<evidence type="ECO:0000313" key="1">
    <source>
        <dbReference type="EMBL" id="ADH62824.1"/>
    </source>
</evidence>
<evidence type="ECO:0000313" key="2">
    <source>
        <dbReference type="Proteomes" id="UP000001916"/>
    </source>
</evidence>
<dbReference type="EMBL" id="CP002042">
    <property type="protein sequence ID" value="ADH62824.1"/>
    <property type="molecule type" value="Genomic_DNA"/>
</dbReference>